<proteinExistence type="predicted"/>
<sequence>MLQVQELNLLVVAMTSLDKLKLLIALVIMVSAVLMQV</sequence>
<accession>Z9JHE4</accession>
<comment type="caution">
    <text evidence="1">The sequence shown here is derived from an EMBL/GenBank/DDBJ whole genome shotgun (WGS) entry which is preliminary data.</text>
</comment>
<dbReference type="AlphaFoldDB" id="Z9JHE4"/>
<evidence type="ECO:0000313" key="2">
    <source>
        <dbReference type="Proteomes" id="UP000020406"/>
    </source>
</evidence>
<evidence type="ECO:0000313" key="1">
    <source>
        <dbReference type="EMBL" id="EWS77574.1"/>
    </source>
</evidence>
<reference evidence="1 2" key="1">
    <citation type="journal article" date="2014" name="Genome Announc.">
        <title>Draft Genome Sequence of Xylella fastidiosa Pear Leaf Scorch Strain in Taiwan.</title>
        <authorList>
            <person name="Su C.C."/>
            <person name="Deng W.L."/>
            <person name="Jan F.J."/>
            <person name="Chang C.J."/>
            <person name="Huang H."/>
            <person name="Chen J."/>
        </authorList>
    </citation>
    <scope>NUCLEOTIDE SEQUENCE [LARGE SCALE GENOMIC DNA]</scope>
    <source>
        <strain evidence="1 2">PLS229</strain>
    </source>
</reference>
<protein>
    <submittedName>
        <fullName evidence="1">Uncharacterized protein</fullName>
    </submittedName>
</protein>
<dbReference type="PATRIC" id="fig|1444770.3.peg.2466"/>
<dbReference type="Proteomes" id="UP000020406">
    <property type="component" value="Unassembled WGS sequence"/>
</dbReference>
<dbReference type="EMBL" id="JDSQ01000018">
    <property type="protein sequence ID" value="EWS77574.1"/>
    <property type="molecule type" value="Genomic_DNA"/>
</dbReference>
<organism evidence="1 2">
    <name type="scientific">Xylella taiwanensis</name>
    <dbReference type="NCBI Taxonomy" id="1444770"/>
    <lineage>
        <taxon>Bacteria</taxon>
        <taxon>Pseudomonadati</taxon>
        <taxon>Pseudomonadota</taxon>
        <taxon>Gammaproteobacteria</taxon>
        <taxon>Lysobacterales</taxon>
        <taxon>Lysobacteraceae</taxon>
        <taxon>Xylella</taxon>
    </lineage>
</organism>
<name>Z9JHE4_9GAMM</name>
<gene>
    <name evidence="1" type="ORF">AF72_10385</name>
</gene>